<dbReference type="PANTHER" id="PTHR35766">
    <property type="entry name" value="OS08G0543600 PROTEIN"/>
    <property type="match status" value="1"/>
</dbReference>
<reference evidence="4 5" key="1">
    <citation type="journal article" date="2022" name="Cell">
        <title>Repeat-based holocentromeres influence genome architecture and karyotype evolution.</title>
        <authorList>
            <person name="Hofstatter P.G."/>
            <person name="Thangavel G."/>
            <person name="Lux T."/>
            <person name="Neumann P."/>
            <person name="Vondrak T."/>
            <person name="Novak P."/>
            <person name="Zhang M."/>
            <person name="Costa L."/>
            <person name="Castellani M."/>
            <person name="Scott A."/>
            <person name="Toegelov H."/>
            <person name="Fuchs J."/>
            <person name="Mata-Sucre Y."/>
            <person name="Dias Y."/>
            <person name="Vanzela A.L.L."/>
            <person name="Huettel B."/>
            <person name="Almeida C.C.S."/>
            <person name="Simkova H."/>
            <person name="Souza G."/>
            <person name="Pedrosa-Harand A."/>
            <person name="Macas J."/>
            <person name="Mayer K.F.X."/>
            <person name="Houben A."/>
            <person name="Marques A."/>
        </authorList>
    </citation>
    <scope>NUCLEOTIDE SEQUENCE [LARGE SCALE GENOMIC DNA]</scope>
    <source>
        <strain evidence="4">RhyTen1mFocal</strain>
    </source>
</reference>
<sequence length="742" mass="82269">MEASSARGGSLLASSSQPPRKEWRAVSDGSYRTSGSEETERSSLGQSDEITVYEEGTDMVEFCSIAIDGINGLSNELLQQRLQEVTRQREEIQHLELELRAQAIARPQIEEAQDSFDAQLKEHAATIAKLKEQLQDRDKYILDMELKLQDKDRELRALQIDNEASWAKDDLLREQNKELATFRRERDDIEAERAQHLQQIHDLQERLHSLEEQHRATHDNLIFKEEQLREAHTWISRVQEIDALQSTTNQTLQAELRERTEQFNQFWLGFQRQYAEMERHHLQAIQQLQLELALYKDGSKAAPEKADPQMQSKSNADNITVNGNSASSNGNVDGSNKTEQGSTLPQVGQSPLLGIGPTYIPPPQITYMLHPSQGIPSQSLSPTNSSLQLGSFQVVPAIPSMPAQFWPAPEAVPEETQVSTQSKFEQSEVNKNLGRQNSIQSQVDLSNQQKQISGLVTIQSGEKSQVVESNKTQPSSLKEAAEFTIVNSNYNSGTSGLQFGSADLTSTLENHESTTAISSQLQETNTTVESGKNARNYTEVASNVNIRKELSLLDERSLLACIVRAIPPGPNNQIKISTTLPNRLAKMLAPLHWHDYMQHYGKLDDFVARHPELFVIEGDFIRLREGAHQIISATNAAAQVAAAAAASPASYSSFLPAVALTPVAQTSRQKKSPDQQVNYVNGATLARKKGEQTQQQTALGFNVIQGVADVRISNNGVSGSNARQSFGAKQTARSSNAPVPRR</sequence>
<feature type="coiled-coil region" evidence="1">
    <location>
        <begin position="141"/>
        <end position="220"/>
    </location>
</feature>
<feature type="coiled-coil region" evidence="1">
    <location>
        <begin position="75"/>
        <end position="102"/>
    </location>
</feature>
<dbReference type="EMBL" id="JAMRDG010000002">
    <property type="protein sequence ID" value="KAJ3690625.1"/>
    <property type="molecule type" value="Genomic_DNA"/>
</dbReference>
<feature type="compositionally biased region" description="Polar residues" evidence="2">
    <location>
        <begin position="374"/>
        <end position="383"/>
    </location>
</feature>
<name>A0AAD5ZBT0_9POAL</name>
<evidence type="ECO:0000259" key="3">
    <source>
        <dbReference type="Pfam" id="PF24851"/>
    </source>
</evidence>
<evidence type="ECO:0000313" key="4">
    <source>
        <dbReference type="EMBL" id="KAJ3690625.1"/>
    </source>
</evidence>
<evidence type="ECO:0000313" key="5">
    <source>
        <dbReference type="Proteomes" id="UP001210211"/>
    </source>
</evidence>
<dbReference type="InterPro" id="IPR056142">
    <property type="entry name" value="DUF7725"/>
</dbReference>
<comment type="caution">
    <text evidence="4">The sequence shown here is derived from an EMBL/GenBank/DDBJ whole genome shotgun (WGS) entry which is preliminary data.</text>
</comment>
<dbReference type="AlphaFoldDB" id="A0AAD5ZBT0"/>
<feature type="region of interest" description="Disordered" evidence="2">
    <location>
        <begin position="714"/>
        <end position="742"/>
    </location>
</feature>
<evidence type="ECO:0000256" key="2">
    <source>
        <dbReference type="SAM" id="MobiDB-lite"/>
    </source>
</evidence>
<feature type="region of interest" description="Disordered" evidence="2">
    <location>
        <begin position="364"/>
        <end position="383"/>
    </location>
</feature>
<dbReference type="Pfam" id="PF24851">
    <property type="entry name" value="DUF7725"/>
    <property type="match status" value="1"/>
</dbReference>
<feature type="compositionally biased region" description="Low complexity" evidence="2">
    <location>
        <begin position="1"/>
        <end position="16"/>
    </location>
</feature>
<feature type="compositionally biased region" description="Low complexity" evidence="2">
    <location>
        <begin position="322"/>
        <end position="335"/>
    </location>
</feature>
<feature type="compositionally biased region" description="Polar residues" evidence="2">
    <location>
        <begin position="337"/>
        <end position="349"/>
    </location>
</feature>
<feature type="compositionally biased region" description="Polar residues" evidence="2">
    <location>
        <begin position="309"/>
        <end position="321"/>
    </location>
</feature>
<organism evidence="4 5">
    <name type="scientific">Rhynchospora tenuis</name>
    <dbReference type="NCBI Taxonomy" id="198213"/>
    <lineage>
        <taxon>Eukaryota</taxon>
        <taxon>Viridiplantae</taxon>
        <taxon>Streptophyta</taxon>
        <taxon>Embryophyta</taxon>
        <taxon>Tracheophyta</taxon>
        <taxon>Spermatophyta</taxon>
        <taxon>Magnoliopsida</taxon>
        <taxon>Liliopsida</taxon>
        <taxon>Poales</taxon>
        <taxon>Cyperaceae</taxon>
        <taxon>Cyperoideae</taxon>
        <taxon>Rhynchosporeae</taxon>
        <taxon>Rhynchospora</taxon>
    </lineage>
</organism>
<dbReference type="PANTHER" id="PTHR35766:SF1">
    <property type="entry name" value="OS08G0543600 PROTEIN"/>
    <property type="match status" value="1"/>
</dbReference>
<dbReference type="Proteomes" id="UP001210211">
    <property type="component" value="Unassembled WGS sequence"/>
</dbReference>
<evidence type="ECO:0000256" key="1">
    <source>
        <dbReference type="SAM" id="Coils"/>
    </source>
</evidence>
<feature type="region of interest" description="Disordered" evidence="2">
    <location>
        <begin position="299"/>
        <end position="355"/>
    </location>
</feature>
<keyword evidence="5" id="KW-1185">Reference proteome</keyword>
<feature type="domain" description="DUF7725" evidence="3">
    <location>
        <begin position="552"/>
        <end position="624"/>
    </location>
</feature>
<keyword evidence="1" id="KW-0175">Coiled coil</keyword>
<accession>A0AAD5ZBT0</accession>
<feature type="region of interest" description="Disordered" evidence="2">
    <location>
        <begin position="1"/>
        <end position="49"/>
    </location>
</feature>
<gene>
    <name evidence="4" type="ORF">LUZ61_019789</name>
</gene>
<protein>
    <recommendedName>
        <fullName evidence="3">DUF7725 domain-containing protein</fullName>
    </recommendedName>
</protein>
<proteinExistence type="predicted"/>